<feature type="region of interest" description="Disordered" evidence="8">
    <location>
        <begin position="276"/>
        <end position="305"/>
    </location>
</feature>
<evidence type="ECO:0000256" key="2">
    <source>
        <dbReference type="ARBA" id="ARBA00022723"/>
    </source>
</evidence>
<dbReference type="NCBIfam" id="NF006947">
    <property type="entry name" value="PRK09429.1"/>
    <property type="match status" value="1"/>
</dbReference>
<evidence type="ECO:0000256" key="4">
    <source>
        <dbReference type="ARBA" id="ARBA00022764"/>
    </source>
</evidence>
<dbReference type="RefSeq" id="WP_144048158.1">
    <property type="nucleotide sequence ID" value="NZ_CP041614.1"/>
</dbReference>
<keyword evidence="11" id="KW-1185">Reference proteome</keyword>
<dbReference type="EMBL" id="CP041614">
    <property type="protein sequence ID" value="QDO85846.1"/>
    <property type="molecule type" value="Genomic_DNA"/>
</dbReference>
<sequence length="305" mass="34207">MTLKWVLSVLFVLSSFCCRANVWSDAKMPSPAPLSVHQSDASSVEHSYAIGSYANGCLAGAAALPLAGEGYQVIRSSRNRFYGHPDLIAFIQGFSKQIHTFSYHNQQSSGYQDLLIADISMPRGGTFTSGHASHQIGLDVDIWFRRAAQMQTLARRESPEELDVVNQGAFKLNDNWQEAHAEMIRLAALDPKVARIFVNPVIKQELCRRSLQVSLSGSTKSKEYSWLNKVRPWWGHSFHMHVRLHCPLGDSLCRNQQAPRPGSGCEDIGWWKRQLSGVKQPTDKTKKPEAKHVRVKPEQCAQLLK</sequence>
<dbReference type="Pfam" id="PF03411">
    <property type="entry name" value="Peptidase_M74"/>
    <property type="match status" value="1"/>
</dbReference>
<reference evidence="10 11" key="1">
    <citation type="submission" date="2019-07" db="EMBL/GenBank/DDBJ databases">
        <title>Shewanella sp. YLB-06 whole genomic sequence.</title>
        <authorList>
            <person name="Yu L."/>
        </authorList>
    </citation>
    <scope>NUCLEOTIDE SEQUENCE [LARGE SCALE GENOMIC DNA]</scope>
    <source>
        <strain evidence="10 11">YLB-06</strain>
    </source>
</reference>
<dbReference type="InterPro" id="IPR009045">
    <property type="entry name" value="Zn_M74/Hedgehog-like"/>
</dbReference>
<gene>
    <name evidence="10" type="primary">mepA</name>
    <name evidence="10" type="ORF">FM037_24520</name>
</gene>
<keyword evidence="2" id="KW-0479">Metal-binding</keyword>
<evidence type="ECO:0000256" key="3">
    <source>
        <dbReference type="ARBA" id="ARBA00022729"/>
    </source>
</evidence>
<dbReference type="PIRSF" id="PIRSF018455">
    <property type="entry name" value="MepA"/>
    <property type="match status" value="1"/>
</dbReference>
<dbReference type="Gene3D" id="3.30.1380.10">
    <property type="match status" value="1"/>
</dbReference>
<keyword evidence="6" id="KW-0862">Zinc</keyword>
<keyword evidence="3 9" id="KW-0732">Signal</keyword>
<feature type="signal peptide" evidence="9">
    <location>
        <begin position="1"/>
        <end position="20"/>
    </location>
</feature>
<evidence type="ECO:0000256" key="6">
    <source>
        <dbReference type="ARBA" id="ARBA00022833"/>
    </source>
</evidence>
<evidence type="ECO:0000313" key="10">
    <source>
        <dbReference type="EMBL" id="QDO85846.1"/>
    </source>
</evidence>
<keyword evidence="7" id="KW-0482">Metalloprotease</keyword>
<feature type="compositionally biased region" description="Basic and acidic residues" evidence="8">
    <location>
        <begin position="281"/>
        <end position="297"/>
    </location>
</feature>
<evidence type="ECO:0000256" key="9">
    <source>
        <dbReference type="SAM" id="SignalP"/>
    </source>
</evidence>
<protein>
    <submittedName>
        <fullName evidence="10">Penicillin-insensitive murein endopeptidase</fullName>
    </submittedName>
</protein>
<evidence type="ECO:0000256" key="8">
    <source>
        <dbReference type="SAM" id="MobiDB-lite"/>
    </source>
</evidence>
<evidence type="ECO:0000256" key="5">
    <source>
        <dbReference type="ARBA" id="ARBA00022801"/>
    </source>
</evidence>
<evidence type="ECO:0000313" key="11">
    <source>
        <dbReference type="Proteomes" id="UP000315947"/>
    </source>
</evidence>
<dbReference type="Proteomes" id="UP000315947">
    <property type="component" value="Chromosome"/>
</dbReference>
<proteinExistence type="predicted"/>
<dbReference type="InterPro" id="IPR005073">
    <property type="entry name" value="Peptidase_M74"/>
</dbReference>
<keyword evidence="1" id="KW-0645">Protease</keyword>
<keyword evidence="5" id="KW-0378">Hydrolase</keyword>
<accession>A0ABX5X3P5</accession>
<dbReference type="SUPFAM" id="SSF55166">
    <property type="entry name" value="Hedgehog/DD-peptidase"/>
    <property type="match status" value="1"/>
</dbReference>
<evidence type="ECO:0000256" key="7">
    <source>
        <dbReference type="ARBA" id="ARBA00023049"/>
    </source>
</evidence>
<keyword evidence="4" id="KW-0574">Periplasm</keyword>
<evidence type="ECO:0000256" key="1">
    <source>
        <dbReference type="ARBA" id="ARBA00022670"/>
    </source>
</evidence>
<name>A0ABX5X3P5_9GAMM</name>
<feature type="chain" id="PRO_5045972781" evidence="9">
    <location>
        <begin position="21"/>
        <end position="305"/>
    </location>
</feature>
<organism evidence="10 11">
    <name type="scientific">Shewanella psychropiezotolerans</name>
    <dbReference type="NCBI Taxonomy" id="2593655"/>
    <lineage>
        <taxon>Bacteria</taxon>
        <taxon>Pseudomonadati</taxon>
        <taxon>Pseudomonadota</taxon>
        <taxon>Gammaproteobacteria</taxon>
        <taxon>Alteromonadales</taxon>
        <taxon>Shewanellaceae</taxon>
        <taxon>Shewanella</taxon>
    </lineage>
</organism>